<dbReference type="STRING" id="1297569.MESS2_1600001"/>
<dbReference type="Proteomes" id="UP000012062">
    <property type="component" value="Unassembled WGS sequence"/>
</dbReference>
<gene>
    <name evidence="1" type="ORF">MESS2_1600001</name>
</gene>
<organism evidence="1 2">
    <name type="scientific">Mesorhizobium metallidurans STM 2683</name>
    <dbReference type="NCBI Taxonomy" id="1297569"/>
    <lineage>
        <taxon>Bacteria</taxon>
        <taxon>Pseudomonadati</taxon>
        <taxon>Pseudomonadota</taxon>
        <taxon>Alphaproteobacteria</taxon>
        <taxon>Hyphomicrobiales</taxon>
        <taxon>Phyllobacteriaceae</taxon>
        <taxon>Mesorhizobium</taxon>
    </lineage>
</organism>
<keyword evidence="2" id="KW-1185">Reference proteome</keyword>
<reference evidence="1 2" key="1">
    <citation type="submission" date="2013-02" db="EMBL/GenBank/DDBJ databases">
        <authorList>
            <person name="Genoscope - CEA"/>
        </authorList>
    </citation>
    <scope>NUCLEOTIDE SEQUENCE [LARGE SCALE GENOMIC DNA]</scope>
    <source>
        <strain evidence="1 2">STM 2683</strain>
    </source>
</reference>
<comment type="caution">
    <text evidence="1">The sequence shown here is derived from an EMBL/GenBank/DDBJ whole genome shotgun (WGS) entry which is preliminary data.</text>
</comment>
<dbReference type="EMBL" id="CAUM01000069">
    <property type="protein sequence ID" value="CCV05609.1"/>
    <property type="molecule type" value="Genomic_DNA"/>
</dbReference>
<dbReference type="AlphaFoldDB" id="M5ELI7"/>
<sequence>MISLMGFFEEQVGPDTISDLTSRVIEPQLAALTNEFCASNGIAVKKSGLTPDIALPHYTASNGRERAIVLVPIDIVRELPIANDWSEIEAAINANAAMRQRVNQFLAGIVRPTVTDRKDAIRQAAFQSKELFNTFLAAMKAHATNYDPNSDALGYYLLRDILNSKPEEFKVDRKYEVEKGIDEIKRVVKDSIEMFKHHVENGNLWEELWIDGKPKRERASQLFYYAISDCFCRANNIDISPEANMGGGPIDFKYSKGYNARVLVEMKRSGGTVVHGYEKQLEIYKDASRTNHGYFVVIDYGDLGNKLETIQKIRNERAVRGEPASEIIVIDATPKASASKRK</sequence>
<dbReference type="eggNOG" id="ENOG502ZABR">
    <property type="taxonomic scope" value="Bacteria"/>
</dbReference>
<protein>
    <submittedName>
        <fullName evidence="1">Uncharacterized protein</fullName>
    </submittedName>
</protein>
<accession>M5ELI7</accession>
<proteinExistence type="predicted"/>
<name>M5ELI7_9HYPH</name>
<evidence type="ECO:0000313" key="1">
    <source>
        <dbReference type="EMBL" id="CCV05609.1"/>
    </source>
</evidence>
<evidence type="ECO:0000313" key="2">
    <source>
        <dbReference type="Proteomes" id="UP000012062"/>
    </source>
</evidence>